<accession>A0A0E9WSS8</accession>
<organism evidence="1">
    <name type="scientific">Anguilla anguilla</name>
    <name type="common">European freshwater eel</name>
    <name type="synonym">Muraena anguilla</name>
    <dbReference type="NCBI Taxonomy" id="7936"/>
    <lineage>
        <taxon>Eukaryota</taxon>
        <taxon>Metazoa</taxon>
        <taxon>Chordata</taxon>
        <taxon>Craniata</taxon>
        <taxon>Vertebrata</taxon>
        <taxon>Euteleostomi</taxon>
        <taxon>Actinopterygii</taxon>
        <taxon>Neopterygii</taxon>
        <taxon>Teleostei</taxon>
        <taxon>Anguilliformes</taxon>
        <taxon>Anguillidae</taxon>
        <taxon>Anguilla</taxon>
    </lineage>
</organism>
<reference evidence="1" key="2">
    <citation type="journal article" date="2015" name="Fish Shellfish Immunol.">
        <title>Early steps in the European eel (Anguilla anguilla)-Vibrio vulnificus interaction in the gills: Role of the RtxA13 toxin.</title>
        <authorList>
            <person name="Callol A."/>
            <person name="Pajuelo D."/>
            <person name="Ebbesson L."/>
            <person name="Teles M."/>
            <person name="MacKenzie S."/>
            <person name="Amaro C."/>
        </authorList>
    </citation>
    <scope>NUCLEOTIDE SEQUENCE</scope>
</reference>
<name>A0A0E9WSS8_ANGAN</name>
<protein>
    <submittedName>
        <fullName evidence="1">Uncharacterized protein</fullName>
    </submittedName>
</protein>
<dbReference type="EMBL" id="GBXM01015266">
    <property type="protein sequence ID" value="JAH93311.1"/>
    <property type="molecule type" value="Transcribed_RNA"/>
</dbReference>
<evidence type="ECO:0000313" key="1">
    <source>
        <dbReference type="EMBL" id="JAH93311.1"/>
    </source>
</evidence>
<proteinExistence type="predicted"/>
<sequence>MWRVRTSYINWSSSPPRAKPIHSTVRCAKQLIICLELAIDIGHIVQNQPPVCEVDHCHSTYHTPACHRWYPRLQDGNIFGSNQLYYFVWHFRI</sequence>
<dbReference type="AlphaFoldDB" id="A0A0E9WSS8"/>
<reference evidence="1" key="1">
    <citation type="submission" date="2014-11" db="EMBL/GenBank/DDBJ databases">
        <authorList>
            <person name="Amaro Gonzalez C."/>
        </authorList>
    </citation>
    <scope>NUCLEOTIDE SEQUENCE</scope>
</reference>